<dbReference type="Pfam" id="PF00005">
    <property type="entry name" value="ABC_tran"/>
    <property type="match status" value="1"/>
</dbReference>
<dbReference type="InterPro" id="IPR027417">
    <property type="entry name" value="P-loop_NTPase"/>
</dbReference>
<dbReference type="InterPro" id="IPR003593">
    <property type="entry name" value="AAA+_ATPase"/>
</dbReference>
<dbReference type="PANTHER" id="PTHR24221">
    <property type="entry name" value="ATP-BINDING CASSETTE SUB-FAMILY B"/>
    <property type="match status" value="1"/>
</dbReference>
<evidence type="ECO:0000256" key="1">
    <source>
        <dbReference type="ARBA" id="ARBA00022741"/>
    </source>
</evidence>
<evidence type="ECO:0000313" key="6">
    <source>
        <dbReference type="Proteomes" id="UP000043764"/>
    </source>
</evidence>
<dbReference type="GO" id="GO:0016887">
    <property type="term" value="F:ATP hydrolysis activity"/>
    <property type="evidence" value="ECO:0007669"/>
    <property type="project" value="InterPro"/>
</dbReference>
<dbReference type="SMART" id="SM00382">
    <property type="entry name" value="AAA"/>
    <property type="match status" value="1"/>
</dbReference>
<proteinExistence type="predicted"/>
<dbReference type="InterPro" id="IPR017871">
    <property type="entry name" value="ABC_transporter-like_CS"/>
</dbReference>
<name>A0A0H5D146_9RHOB</name>
<feature type="region of interest" description="Disordered" evidence="3">
    <location>
        <begin position="333"/>
        <end position="374"/>
    </location>
</feature>
<dbReference type="SUPFAM" id="SSF52540">
    <property type="entry name" value="P-loop containing nucleoside triphosphate hydrolases"/>
    <property type="match status" value="1"/>
</dbReference>
<reference evidence="6" key="1">
    <citation type="submission" date="2015-05" db="EMBL/GenBank/DDBJ databases">
        <authorList>
            <person name="Rodrigo-Torres Lidia"/>
            <person name="Arahal R.David."/>
        </authorList>
    </citation>
    <scope>NUCLEOTIDE SEQUENCE [LARGE SCALE GENOMIC DNA]</scope>
    <source>
        <strain evidence="6">CECT 7321</strain>
    </source>
</reference>
<dbReference type="Gene3D" id="3.40.50.300">
    <property type="entry name" value="P-loop containing nucleotide triphosphate hydrolases"/>
    <property type="match status" value="1"/>
</dbReference>
<dbReference type="GO" id="GO:0005524">
    <property type="term" value="F:ATP binding"/>
    <property type="evidence" value="ECO:0007669"/>
    <property type="project" value="UniProtKB-KW"/>
</dbReference>
<keyword evidence="6" id="KW-1185">Reference proteome</keyword>
<evidence type="ECO:0000259" key="4">
    <source>
        <dbReference type="PROSITE" id="PS50893"/>
    </source>
</evidence>
<protein>
    <submittedName>
        <fullName evidence="5">Type I secretion system ATP-binding protein PrsD</fullName>
    </submittedName>
</protein>
<sequence>MVQADLPGGGLALLLADRVTQAVISYRIDPASGALSRVDSFGAAEGLGVAEPTVLGRAAAPVEQSIAGWRALLKARSAVARLNLLLAHAETEGARMELPDPDGRLSVEGATVVLPGRQDPLLMDITLTLQPGHALGLIGPSGAGKTTLARALVGLQPLVRGHVRIDDAALTDWDPEQIGRHIGFLPQQVELFRGTIAENIAMMDPGAKPSDVVAAAKRARVHELILALPGGYNAEVGPRGSYLSAGQRQRIGLARAFFGDRKLIVLDEPNANLDPEGEEALASAIEAACARGAIVVVVTHRLNLLRRVSHAALLQDGRIARFGEARQIIEAATQPLSRHQGDPGQDPKVTPLAPRRAARQGHDVDSTAAEGAPS</sequence>
<dbReference type="PROSITE" id="PS00211">
    <property type="entry name" value="ABC_TRANSPORTER_1"/>
    <property type="match status" value="1"/>
</dbReference>
<dbReference type="InterPro" id="IPR003439">
    <property type="entry name" value="ABC_transporter-like_ATP-bd"/>
</dbReference>
<keyword evidence="2 5" id="KW-0067">ATP-binding</keyword>
<dbReference type="PROSITE" id="PS50893">
    <property type="entry name" value="ABC_TRANSPORTER_2"/>
    <property type="match status" value="1"/>
</dbReference>
<dbReference type="AlphaFoldDB" id="A0A0H5D146"/>
<feature type="domain" description="ABC transporter" evidence="4">
    <location>
        <begin position="105"/>
        <end position="341"/>
    </location>
</feature>
<dbReference type="GO" id="GO:0034040">
    <property type="term" value="F:ATPase-coupled lipid transmembrane transporter activity"/>
    <property type="evidence" value="ECO:0007669"/>
    <property type="project" value="TreeGrafter"/>
</dbReference>
<evidence type="ECO:0000313" key="5">
    <source>
        <dbReference type="EMBL" id="CRL10876.1"/>
    </source>
</evidence>
<dbReference type="InterPro" id="IPR039421">
    <property type="entry name" value="Type_1_exporter"/>
</dbReference>
<evidence type="ECO:0000256" key="3">
    <source>
        <dbReference type="SAM" id="MobiDB-lite"/>
    </source>
</evidence>
<dbReference type="EMBL" id="CVRL01000018">
    <property type="protein sequence ID" value="CRL10876.1"/>
    <property type="molecule type" value="Genomic_DNA"/>
</dbReference>
<evidence type="ECO:0000256" key="2">
    <source>
        <dbReference type="ARBA" id="ARBA00022840"/>
    </source>
</evidence>
<dbReference type="Proteomes" id="UP000043764">
    <property type="component" value="Unassembled WGS sequence"/>
</dbReference>
<organism evidence="5 6">
    <name type="scientific">Phaeobacter italicus</name>
    <dbReference type="NCBI Taxonomy" id="481446"/>
    <lineage>
        <taxon>Bacteria</taxon>
        <taxon>Pseudomonadati</taxon>
        <taxon>Pseudomonadota</taxon>
        <taxon>Alphaproteobacteria</taxon>
        <taxon>Rhodobacterales</taxon>
        <taxon>Roseobacteraceae</taxon>
        <taxon>Phaeobacter</taxon>
    </lineage>
</organism>
<accession>A0A0H5D146</accession>
<gene>
    <name evidence="5" type="primary">prsD_1</name>
    <name evidence="5" type="ORF">NIT7321_01724</name>
</gene>
<keyword evidence="1" id="KW-0547">Nucleotide-binding</keyword>
<dbReference type="PANTHER" id="PTHR24221:SF654">
    <property type="entry name" value="ATP-BINDING CASSETTE SUB-FAMILY B MEMBER 6"/>
    <property type="match status" value="1"/>
</dbReference>